<dbReference type="InterPro" id="IPR045079">
    <property type="entry name" value="Oxoprolinase-like"/>
</dbReference>
<dbReference type="EMBL" id="JTDL01000123">
    <property type="protein sequence ID" value="KHL02473.1"/>
    <property type="molecule type" value="Genomic_DNA"/>
</dbReference>
<proteinExistence type="predicted"/>
<reference evidence="2 3" key="1">
    <citation type="submission" date="2014-09" db="EMBL/GenBank/DDBJ databases">
        <title>Genome sequence of Sinomonas sp. MUSC 117.</title>
        <authorList>
            <person name="Lee L.-H."/>
        </authorList>
    </citation>
    <scope>NUCLEOTIDE SEQUENCE [LARGE SCALE GENOMIC DNA]</scope>
    <source>
        <strain evidence="2 3">MUSC 117</strain>
    </source>
</reference>
<name>A0A0B2AKR5_9MICC</name>
<dbReference type="Proteomes" id="UP000030982">
    <property type="component" value="Unassembled WGS sequence"/>
</dbReference>
<dbReference type="AlphaFoldDB" id="A0A0B2AKR5"/>
<dbReference type="PANTHER" id="PTHR11365:SF23">
    <property type="entry name" value="HYPOTHETICAL 5-OXOPROLINASE (EUROFUNG)-RELATED"/>
    <property type="match status" value="1"/>
</dbReference>
<evidence type="ECO:0000313" key="3">
    <source>
        <dbReference type="Proteomes" id="UP000030982"/>
    </source>
</evidence>
<comment type="caution">
    <text evidence="2">The sequence shown here is derived from an EMBL/GenBank/DDBJ whole genome shotgun (WGS) entry which is preliminary data.</text>
</comment>
<dbReference type="RefSeq" id="WP_043124234.1">
    <property type="nucleotide sequence ID" value="NZ_JTDL01000123.1"/>
</dbReference>
<organism evidence="2 3">
    <name type="scientific">Sinomonas humi</name>
    <dbReference type="NCBI Taxonomy" id="1338436"/>
    <lineage>
        <taxon>Bacteria</taxon>
        <taxon>Bacillati</taxon>
        <taxon>Actinomycetota</taxon>
        <taxon>Actinomycetes</taxon>
        <taxon>Micrococcales</taxon>
        <taxon>Micrococcaceae</taxon>
        <taxon>Sinomonas</taxon>
    </lineage>
</organism>
<gene>
    <name evidence="2" type="ORF">LK10_12855</name>
</gene>
<dbReference type="InterPro" id="IPR003692">
    <property type="entry name" value="Hydantoinase_B"/>
</dbReference>
<dbReference type="GO" id="GO:0005829">
    <property type="term" value="C:cytosol"/>
    <property type="evidence" value="ECO:0007669"/>
    <property type="project" value="TreeGrafter"/>
</dbReference>
<dbReference type="OrthoDB" id="102473at2"/>
<dbReference type="GO" id="GO:0006749">
    <property type="term" value="P:glutathione metabolic process"/>
    <property type="evidence" value="ECO:0007669"/>
    <property type="project" value="TreeGrafter"/>
</dbReference>
<dbReference type="STRING" id="1338436.LK10_12855"/>
<feature type="domain" description="Hydantoinase B/oxoprolinase" evidence="1">
    <location>
        <begin position="27"/>
        <end position="586"/>
    </location>
</feature>
<dbReference type="GO" id="GO:0017168">
    <property type="term" value="F:5-oxoprolinase (ATP-hydrolyzing) activity"/>
    <property type="evidence" value="ECO:0007669"/>
    <property type="project" value="TreeGrafter"/>
</dbReference>
<evidence type="ECO:0000313" key="2">
    <source>
        <dbReference type="EMBL" id="KHL02473.1"/>
    </source>
</evidence>
<accession>A0A0B2AKR5</accession>
<dbReference type="Pfam" id="PF02538">
    <property type="entry name" value="Hydantoinase_B"/>
    <property type="match status" value="1"/>
</dbReference>
<sequence>MIIDESTDRIRNLTEREFEAEYGASRYTCNVLANRSRFVAGHMSTNIVTRAFSPIISLNMDYVCAVVGPPELDYPLVGMNQGNFIFLGSLATGVRKTVEEFGVDRLAPGDLLVSNDPYRVGNHVNDACFIRPVFHGGRIVSFTVIRAHMLDIGGIIPGGFSLFKKNVYENGLVVPPMRIFEKGEPVKEVLRLFLDNGRFAATLLPDFFTINSSCALGDEQIQESVERYGLDAWLGAMRYSLDSSAEAMRRALQTLPDGEYEGEDVLDTDGADSEEIYRFHVTVIKKGKRVEVDLSGSSRQARTSLNATPLDAQTSAALGLKVLLDPQTPFTSGTYRNIDLVIPPGTISSAMPDASTHFYWEVQAALVNALINALAEPLGSRAIGGLYGSTNLHTGSGMTPDGRPWFSAAELEAQFGGWGATDAGDADGHTGTFTLNQRLTPTEEIERRVPVLLTAREYIPDTGGPGKYRGGSGFRKDSLFLADGDHWLMPLHFRFPSGFGVNGGKAGRVGGSWFFENQDPDKPECEYRLVGATDTDGVVVSGVVDENGALDENGEFAFFARVPYWTENKGSTLRWITNGGGGWGDPFEREIEAVIRDVRDGYVTILGALRDYGVVVVGDPDEDPEGLTIDEAATAAARA</sequence>
<dbReference type="PANTHER" id="PTHR11365">
    <property type="entry name" value="5-OXOPROLINASE RELATED"/>
    <property type="match status" value="1"/>
</dbReference>
<evidence type="ECO:0000259" key="1">
    <source>
        <dbReference type="Pfam" id="PF02538"/>
    </source>
</evidence>
<protein>
    <recommendedName>
        <fullName evidence="1">Hydantoinase B/oxoprolinase domain-containing protein</fullName>
    </recommendedName>
</protein>
<keyword evidence="3" id="KW-1185">Reference proteome</keyword>